<dbReference type="SUPFAM" id="SSF48498">
    <property type="entry name" value="Tetracyclin repressor-like, C-terminal domain"/>
    <property type="match status" value="1"/>
</dbReference>
<evidence type="ECO:0000259" key="3">
    <source>
        <dbReference type="PROSITE" id="PS50977"/>
    </source>
</evidence>
<organism evidence="4 5">
    <name type="scientific">Kineosporia mesophila</name>
    <dbReference type="NCBI Taxonomy" id="566012"/>
    <lineage>
        <taxon>Bacteria</taxon>
        <taxon>Bacillati</taxon>
        <taxon>Actinomycetota</taxon>
        <taxon>Actinomycetes</taxon>
        <taxon>Kineosporiales</taxon>
        <taxon>Kineosporiaceae</taxon>
        <taxon>Kineosporia</taxon>
    </lineage>
</organism>
<dbReference type="SUPFAM" id="SSF46689">
    <property type="entry name" value="Homeodomain-like"/>
    <property type="match status" value="1"/>
</dbReference>
<feature type="domain" description="HTH tetR-type" evidence="3">
    <location>
        <begin position="10"/>
        <end position="70"/>
    </location>
</feature>
<dbReference type="Pfam" id="PF00440">
    <property type="entry name" value="TetR_N"/>
    <property type="match status" value="1"/>
</dbReference>
<feature type="DNA-binding region" description="H-T-H motif" evidence="2">
    <location>
        <begin position="33"/>
        <end position="52"/>
    </location>
</feature>
<dbReference type="PROSITE" id="PS50977">
    <property type="entry name" value="HTH_TETR_2"/>
    <property type="match status" value="1"/>
</dbReference>
<reference evidence="5" key="1">
    <citation type="journal article" date="2019" name="Int. J. Syst. Evol. Microbiol.">
        <title>The Global Catalogue of Microorganisms (GCM) 10K type strain sequencing project: providing services to taxonomists for standard genome sequencing and annotation.</title>
        <authorList>
            <consortium name="The Broad Institute Genomics Platform"/>
            <consortium name="The Broad Institute Genome Sequencing Center for Infectious Disease"/>
            <person name="Wu L."/>
            <person name="Ma J."/>
        </authorList>
    </citation>
    <scope>NUCLEOTIDE SEQUENCE [LARGE SCALE GENOMIC DNA]</scope>
    <source>
        <strain evidence="5">JCM 16902</strain>
    </source>
</reference>
<protein>
    <submittedName>
        <fullName evidence="4">TetR family transcriptional regulator</fullName>
    </submittedName>
</protein>
<keyword evidence="1 2" id="KW-0238">DNA-binding</keyword>
<name>A0ABP6YZM5_9ACTN</name>
<evidence type="ECO:0000313" key="5">
    <source>
        <dbReference type="Proteomes" id="UP001501074"/>
    </source>
</evidence>
<dbReference type="PANTHER" id="PTHR30055">
    <property type="entry name" value="HTH-TYPE TRANSCRIPTIONAL REGULATOR RUTR"/>
    <property type="match status" value="1"/>
</dbReference>
<keyword evidence="5" id="KW-1185">Reference proteome</keyword>
<dbReference type="PANTHER" id="PTHR30055:SF235">
    <property type="entry name" value="TRANSCRIPTIONAL REGULATORY PROTEIN"/>
    <property type="match status" value="1"/>
</dbReference>
<dbReference type="Gene3D" id="1.10.10.60">
    <property type="entry name" value="Homeodomain-like"/>
    <property type="match status" value="1"/>
</dbReference>
<proteinExistence type="predicted"/>
<dbReference type="InterPro" id="IPR036271">
    <property type="entry name" value="Tet_transcr_reg_TetR-rel_C_sf"/>
</dbReference>
<sequence length="187" mass="19892">MNSVRPRDAEGTKAVILGAARLQFGQHGFDRTTIRSVAAAAGVDPALVMHYFRTKNGLFEAAATLDVQLPDLTGVPPGRVAAVLVPVFVKLWGPDGPLLPLLRAATSNPAARDMLIAIFSEKVAPALGPLTPDRAQERAALIGSHLIGVAVARHIIGLPVLEAMPDETLMVWLGPVFEHYLTEPRTA</sequence>
<dbReference type="Proteomes" id="UP001501074">
    <property type="component" value="Unassembled WGS sequence"/>
</dbReference>
<evidence type="ECO:0000313" key="4">
    <source>
        <dbReference type="EMBL" id="GAA3593023.1"/>
    </source>
</evidence>
<dbReference type="InterPro" id="IPR041678">
    <property type="entry name" value="TetR_C_16"/>
</dbReference>
<accession>A0ABP6YZM5</accession>
<dbReference type="InterPro" id="IPR009057">
    <property type="entry name" value="Homeodomain-like_sf"/>
</dbReference>
<dbReference type="InterPro" id="IPR001647">
    <property type="entry name" value="HTH_TetR"/>
</dbReference>
<dbReference type="InterPro" id="IPR050109">
    <property type="entry name" value="HTH-type_TetR-like_transc_reg"/>
</dbReference>
<comment type="caution">
    <text evidence="4">The sequence shown here is derived from an EMBL/GenBank/DDBJ whole genome shotgun (WGS) entry which is preliminary data.</text>
</comment>
<evidence type="ECO:0000256" key="1">
    <source>
        <dbReference type="ARBA" id="ARBA00023125"/>
    </source>
</evidence>
<dbReference type="EMBL" id="BAAAZO010000001">
    <property type="protein sequence ID" value="GAA3593023.1"/>
    <property type="molecule type" value="Genomic_DNA"/>
</dbReference>
<gene>
    <name evidence="4" type="ORF">GCM10022223_04800</name>
</gene>
<dbReference type="PRINTS" id="PR00455">
    <property type="entry name" value="HTHTETR"/>
</dbReference>
<dbReference type="Pfam" id="PF17920">
    <property type="entry name" value="TetR_C_16"/>
    <property type="match status" value="1"/>
</dbReference>
<evidence type="ECO:0000256" key="2">
    <source>
        <dbReference type="PROSITE-ProRule" id="PRU00335"/>
    </source>
</evidence>
<dbReference type="RefSeq" id="WP_231488425.1">
    <property type="nucleotide sequence ID" value="NZ_BAAAZO010000001.1"/>
</dbReference>
<dbReference type="Gene3D" id="1.10.357.10">
    <property type="entry name" value="Tetracycline Repressor, domain 2"/>
    <property type="match status" value="1"/>
</dbReference>